<accession>A0A1D8KMX3</accession>
<evidence type="ECO:0000313" key="2">
    <source>
        <dbReference type="EMBL" id="AOV59951.1"/>
    </source>
</evidence>
<dbReference type="Proteomes" id="UP000224839">
    <property type="component" value="Segment"/>
</dbReference>
<feature type="compositionally biased region" description="Basic and acidic residues" evidence="1">
    <location>
        <begin position="558"/>
        <end position="573"/>
    </location>
</feature>
<feature type="region of interest" description="Disordered" evidence="1">
    <location>
        <begin position="158"/>
        <end position="224"/>
    </location>
</feature>
<dbReference type="Gene3D" id="2.40.50.260">
    <property type="entry name" value="Nucleic acid-binding protein domain"/>
    <property type="match status" value="1"/>
</dbReference>
<gene>
    <name evidence="2" type="ORF">P29A0810_015</name>
</gene>
<proteinExistence type="predicted"/>
<organism evidence="2 3">
    <name type="scientific">Synechococcus phage S-CAM8</name>
    <dbReference type="NCBI Taxonomy" id="754038"/>
    <lineage>
        <taxon>Viruses</taxon>
        <taxon>Duplodnaviria</taxon>
        <taxon>Heunggongvirae</taxon>
        <taxon>Uroviricota</taxon>
        <taxon>Caudoviricetes</taxon>
        <taxon>Pantevenvirales</taxon>
        <taxon>Kyanoviridae</taxon>
        <taxon>Neritesvirus</taxon>
        <taxon>Neritesvirus scam8</taxon>
    </lineage>
</organism>
<evidence type="ECO:0000256" key="1">
    <source>
        <dbReference type="SAM" id="MobiDB-lite"/>
    </source>
</evidence>
<feature type="compositionally biased region" description="Polar residues" evidence="1">
    <location>
        <begin position="160"/>
        <end position="188"/>
    </location>
</feature>
<protein>
    <submittedName>
        <fullName evidence="2">Baseplate hub + tail lysozyme</fullName>
    </submittedName>
</protein>
<dbReference type="EMBL" id="KU686203">
    <property type="protein sequence ID" value="AOV59951.1"/>
    <property type="molecule type" value="Genomic_DNA"/>
</dbReference>
<name>A0A1D8KMX3_9CAUD</name>
<sequence length="857" mass="90734">MSIDGIINEPTVGFVGKDGFFWWVGEVEDNEDPMELGRVKVRVLGYYTNIRGGTTADLPTEALPWATVLQHTSQPGNDGQGASSGQLQPGAIVMGFFMDGEDAQMPIVIGVLRVNKSPESSNKNIFAFTGESMEPGSQGHVNPVLYNPADPGYNERAVNSGDNPGTGNKQRNSINNSVPIAGNTTTTPAGGYGSPMNIGTKLPGSTANPKKPKQPRKPIPAANGVGGPWKTLEYQLSYLFEDLADTAGTLVQAEDGNFLDIVEGKLMTAKSLTAKIQNFLGAVFAQVVSAIRQQVSQLAKQLELASILGGADGTPFLVVTTIQQAASQLLSSLCNIDSQLIGFIQDPVGAIVDILNGYLDQLIDRAAFIVQGVQSVIDNVICNVQKVLDQVMSVVDTVKGIVDGVGQAKEIIDAWESGEGIFSEGFDLVQNGIKSITGLIALFISYVGGGCDRTPDGGKDTVGWFPLFGVTHCTDEELDEINRIRGIDKARGDCASGESGGSLIDTIINDADPYLTAAQTFLDGSYEMFIGTPGRQASIKKNASGTTHTSLKLNNSEYAERKARQEVKQKNPEASDEEIEKEVQAYKKSQNSGKGDTGNLVSDDINYSGELSQTVAKSDCKAVGIDLIRNVEGDVRVKCTGDFHLEVGGGFFVSASGSPKIVDANGESKSEKIQKHTMTFGSDLDINIAGAKLALQGSELEVGTQSTYLSGSCYQNRYTTQSMVGTALNLSGDSTIDLTTTHFTRNINTLNPLPTAKVCGITTILNGNYLLTQQPSICAPVPTYTIQNSQGPFLGTFGKGGYILNVNDGAYSCNVLAGPWNTEVKVGAAALTCAAGNMTLTAPAGIIKITGKTIYLN</sequence>
<dbReference type="SUPFAM" id="SSF69255">
    <property type="entry name" value="gp5 N-terminal domain-like"/>
    <property type="match status" value="1"/>
</dbReference>
<feature type="region of interest" description="Disordered" evidence="1">
    <location>
        <begin position="538"/>
        <end position="601"/>
    </location>
</feature>
<feature type="compositionally biased region" description="Polar residues" evidence="1">
    <location>
        <begin position="539"/>
        <end position="557"/>
    </location>
</feature>
<evidence type="ECO:0000313" key="3">
    <source>
        <dbReference type="Proteomes" id="UP000224839"/>
    </source>
</evidence>
<reference evidence="2 3" key="1">
    <citation type="journal article" date="2016" name="Virology">
        <title>The genomic content and context of auxiliary metabolic genes in marine cyanomyoviruses.</title>
        <authorList>
            <person name="Crummett L.T."/>
            <person name="Puxty R.J."/>
            <person name="Weihe C."/>
            <person name="Marston M.F."/>
            <person name="Martiny J.B."/>
        </authorList>
    </citation>
    <scope>NUCLEOTIDE SEQUENCE [LARGE SCALE GENOMIC DNA]</scope>
    <source>
        <strain evidence="2">0810PA29</strain>
    </source>
</reference>